<keyword evidence="3 6" id="KW-0812">Transmembrane</keyword>
<dbReference type="EMBL" id="LN899827">
    <property type="protein sequence ID" value="CUV43822.1"/>
    <property type="molecule type" value="Genomic_DNA"/>
</dbReference>
<keyword evidence="2" id="KW-1003">Cell membrane</keyword>
<dbReference type="GO" id="GO:0005886">
    <property type="term" value="C:plasma membrane"/>
    <property type="evidence" value="ECO:0007669"/>
    <property type="project" value="UniProtKB-SubCell"/>
</dbReference>
<dbReference type="PATRIC" id="fig|305.107.peg.3437"/>
<dbReference type="PANTHER" id="PTHR35007">
    <property type="entry name" value="INTEGRAL MEMBRANE PROTEIN-RELATED"/>
    <property type="match status" value="1"/>
</dbReference>
<proteinExistence type="predicted"/>
<name>A0A0K1ZN57_RALSL</name>
<protein>
    <submittedName>
        <fullName evidence="6">Tight adherence TadC-related transmembrane protein</fullName>
    </submittedName>
</protein>
<keyword evidence="4" id="KW-1133">Transmembrane helix</keyword>
<dbReference type="InterPro" id="IPR018076">
    <property type="entry name" value="T2SS_GspF_dom"/>
</dbReference>
<evidence type="ECO:0000256" key="1">
    <source>
        <dbReference type="ARBA" id="ARBA00004651"/>
    </source>
</evidence>
<comment type="subcellular location">
    <subcellularLocation>
        <location evidence="1">Cell membrane</location>
        <topology evidence="1">Multi-pass membrane protein</topology>
    </subcellularLocation>
</comment>
<dbReference type="PANTHER" id="PTHR35007:SF2">
    <property type="entry name" value="PILUS ASSEMBLE PROTEIN"/>
    <property type="match status" value="1"/>
</dbReference>
<reference evidence="6" key="1">
    <citation type="submission" date="2015-10" db="EMBL/GenBank/DDBJ databases">
        <authorList>
            <person name="Gilbert D.G."/>
        </authorList>
    </citation>
    <scope>NUCLEOTIDE SEQUENCE</scope>
    <source>
        <strain evidence="6">Phyl III-seqv23</strain>
    </source>
</reference>
<accession>A0A0K1ZN57</accession>
<evidence type="ECO:0000256" key="2">
    <source>
        <dbReference type="ARBA" id="ARBA00022475"/>
    </source>
</evidence>
<evidence type="ECO:0000256" key="5">
    <source>
        <dbReference type="ARBA" id="ARBA00023136"/>
    </source>
</evidence>
<evidence type="ECO:0000256" key="3">
    <source>
        <dbReference type="ARBA" id="ARBA00022692"/>
    </source>
</evidence>
<sequence>MHTVHIVLLAGTFAIVFGAVLAALTLLRPSTLDRRLGQIDRELPRAQPRDDGRDRAWLRRLEQLAKPLAKASLPKEGWEGSSLRQRFVHAGWRAPEAIAVYFGIKTILTFGLPLLLWAGLVGRFNADQQSQFMSLLFGAAVVGFYLPNVLLSLKIKYRQREIFESFPDSLDLIMVCVEAGLSLDAAILRVVDDMRTARPVMAEEYELLTLELRAGLSREKALRNLAARTGVDDVSMLVAMLIQADRFGTSVADSLRVHSDMLRTKRHMLAEERAAKIGTKVLFPLIFCIFPSLYVVLLGPAALQMIAALGAPGGN</sequence>
<gene>
    <name evidence="6" type="ORF">TO10_v1_110016</name>
</gene>
<dbReference type="Pfam" id="PF00482">
    <property type="entry name" value="T2SSF"/>
    <property type="match status" value="1"/>
</dbReference>
<dbReference type="AlphaFoldDB" id="A0A0K1ZN57"/>
<evidence type="ECO:0000256" key="4">
    <source>
        <dbReference type="ARBA" id="ARBA00022989"/>
    </source>
</evidence>
<keyword evidence="5" id="KW-0472">Membrane</keyword>
<organism evidence="6">
    <name type="scientific">Ralstonia solanacearum</name>
    <name type="common">Pseudomonas solanacearum</name>
    <dbReference type="NCBI Taxonomy" id="305"/>
    <lineage>
        <taxon>Bacteria</taxon>
        <taxon>Pseudomonadati</taxon>
        <taxon>Pseudomonadota</taxon>
        <taxon>Betaproteobacteria</taxon>
        <taxon>Burkholderiales</taxon>
        <taxon>Burkholderiaceae</taxon>
        <taxon>Ralstonia</taxon>
        <taxon>Ralstonia solanacearum species complex</taxon>
    </lineage>
</organism>
<evidence type="ECO:0000313" key="6">
    <source>
        <dbReference type="EMBL" id="CUV43822.1"/>
    </source>
</evidence>